<accession>A0ABX5KMD9</accession>
<dbReference type="EMBL" id="QEOB01000009">
    <property type="protein sequence ID" value="PVX82422.1"/>
    <property type="molecule type" value="Genomic_DNA"/>
</dbReference>
<comment type="caution">
    <text evidence="1">The sequence shown here is derived from an EMBL/GenBank/DDBJ whole genome shotgun (WGS) entry which is preliminary data.</text>
</comment>
<name>A0ABX5KMD9_9BURK</name>
<protein>
    <submittedName>
        <fullName evidence="1">Uncharacterized protein</fullName>
    </submittedName>
</protein>
<evidence type="ECO:0000313" key="1">
    <source>
        <dbReference type="EMBL" id="PVX82422.1"/>
    </source>
</evidence>
<reference evidence="1 2" key="1">
    <citation type="submission" date="2018-05" db="EMBL/GenBank/DDBJ databases">
        <title>Genomic Encyclopedia of Type Strains, Phase IV (KMG-V): Genome sequencing to study the core and pangenomes of soil and plant-associated prokaryotes.</title>
        <authorList>
            <person name="Whitman W."/>
        </authorList>
    </citation>
    <scope>NUCLEOTIDE SEQUENCE [LARGE SCALE GENOMIC DNA]</scope>
    <source>
        <strain evidence="1 2">SCZa-39</strain>
    </source>
</reference>
<keyword evidence="2" id="KW-1185">Reference proteome</keyword>
<sequence>MRFVPTPVWLTDEEARGDWYAYDMCVYRLDHTKRDRNSMVAPYVDPPAPDLPWRRERKLRAERSRYGLPSFVTPLDSELRRILRAHPAEDVSRLALEVQCGRYALSELEAIAGESYWHLQKDYATVADRQYREARMIQDQDRQLQAQQIANQQFANSLNASANYMQAVNSRQPQTGRLNTVHCTSTRTGNMVNTSCFRTHPHAQAFSTSAGKRQTKVNHVFQPRTSDGERSSAHRSACN</sequence>
<evidence type="ECO:0000313" key="2">
    <source>
        <dbReference type="Proteomes" id="UP000245712"/>
    </source>
</evidence>
<dbReference type="Proteomes" id="UP000245712">
    <property type="component" value="Unassembled WGS sequence"/>
</dbReference>
<gene>
    <name evidence="1" type="ORF">C7402_109276</name>
</gene>
<proteinExistence type="predicted"/>
<organism evidence="1 2">
    <name type="scientific">Paraburkholderia unamae</name>
    <dbReference type="NCBI Taxonomy" id="219649"/>
    <lineage>
        <taxon>Bacteria</taxon>
        <taxon>Pseudomonadati</taxon>
        <taxon>Pseudomonadota</taxon>
        <taxon>Betaproteobacteria</taxon>
        <taxon>Burkholderiales</taxon>
        <taxon>Burkholderiaceae</taxon>
        <taxon>Paraburkholderia</taxon>
    </lineage>
</organism>
<dbReference type="RefSeq" id="WP_133254514.1">
    <property type="nucleotide sequence ID" value="NZ_QEOB01000009.1"/>
</dbReference>